<evidence type="ECO:0000313" key="2">
    <source>
        <dbReference type="Proteomes" id="UP000821845"/>
    </source>
</evidence>
<accession>A0ACB7T3L4</accession>
<keyword evidence="2" id="KW-1185">Reference proteome</keyword>
<dbReference type="Proteomes" id="UP000821845">
    <property type="component" value="Chromosome 11"/>
</dbReference>
<reference evidence="1" key="1">
    <citation type="submission" date="2020-05" db="EMBL/GenBank/DDBJ databases">
        <title>Large-scale comparative analyses of tick genomes elucidate their genetic diversity and vector capacities.</title>
        <authorList>
            <person name="Jia N."/>
            <person name="Wang J."/>
            <person name="Shi W."/>
            <person name="Du L."/>
            <person name="Sun Y."/>
            <person name="Zhan W."/>
            <person name="Jiang J."/>
            <person name="Wang Q."/>
            <person name="Zhang B."/>
            <person name="Ji P."/>
            <person name="Sakyi L.B."/>
            <person name="Cui X."/>
            <person name="Yuan T."/>
            <person name="Jiang B."/>
            <person name="Yang W."/>
            <person name="Lam T.T.-Y."/>
            <person name="Chang Q."/>
            <person name="Ding S."/>
            <person name="Wang X."/>
            <person name="Zhu J."/>
            <person name="Ruan X."/>
            <person name="Zhao L."/>
            <person name="Wei J."/>
            <person name="Que T."/>
            <person name="Du C."/>
            <person name="Cheng J."/>
            <person name="Dai P."/>
            <person name="Han X."/>
            <person name="Huang E."/>
            <person name="Gao Y."/>
            <person name="Liu J."/>
            <person name="Shao H."/>
            <person name="Ye R."/>
            <person name="Li L."/>
            <person name="Wei W."/>
            <person name="Wang X."/>
            <person name="Wang C."/>
            <person name="Yang T."/>
            <person name="Huo Q."/>
            <person name="Li W."/>
            <person name="Guo W."/>
            <person name="Chen H."/>
            <person name="Zhou L."/>
            <person name="Ni X."/>
            <person name="Tian J."/>
            <person name="Zhou Y."/>
            <person name="Sheng Y."/>
            <person name="Liu T."/>
            <person name="Pan Y."/>
            <person name="Xia L."/>
            <person name="Li J."/>
            <person name="Zhao F."/>
            <person name="Cao W."/>
        </authorList>
    </citation>
    <scope>NUCLEOTIDE SEQUENCE</scope>
    <source>
        <strain evidence="1">Hyas-2018</strain>
    </source>
</reference>
<proteinExistence type="predicted"/>
<gene>
    <name evidence="1" type="ORF">HPB50_009083</name>
</gene>
<organism evidence="1 2">
    <name type="scientific">Hyalomma asiaticum</name>
    <name type="common">Tick</name>
    <dbReference type="NCBI Taxonomy" id="266040"/>
    <lineage>
        <taxon>Eukaryota</taxon>
        <taxon>Metazoa</taxon>
        <taxon>Ecdysozoa</taxon>
        <taxon>Arthropoda</taxon>
        <taxon>Chelicerata</taxon>
        <taxon>Arachnida</taxon>
        <taxon>Acari</taxon>
        <taxon>Parasitiformes</taxon>
        <taxon>Ixodida</taxon>
        <taxon>Ixodoidea</taxon>
        <taxon>Ixodidae</taxon>
        <taxon>Hyalomminae</taxon>
        <taxon>Hyalomma</taxon>
    </lineage>
</organism>
<comment type="caution">
    <text evidence="1">The sequence shown here is derived from an EMBL/GenBank/DDBJ whole genome shotgun (WGS) entry which is preliminary data.</text>
</comment>
<dbReference type="EMBL" id="CM023491">
    <property type="protein sequence ID" value="KAH6940856.1"/>
    <property type="molecule type" value="Genomic_DNA"/>
</dbReference>
<name>A0ACB7T3L4_HYAAI</name>
<sequence>MLPSGVTPEPTNVEDEETEMLSEEVPQIGSKRKSTETYKEKPSSPAQEIKRPRPSVKKTDILEDMINKLTDKTERMFDMLMTCFTDSDAERKAQTVAINKTIEEIEKKVTQMGRYTGPAPAPTSNVSPVINRADTNNINVARADISIAQGPVPPANTFS</sequence>
<protein>
    <submittedName>
        <fullName evidence="1">Uncharacterized protein</fullName>
    </submittedName>
</protein>
<evidence type="ECO:0000313" key="1">
    <source>
        <dbReference type="EMBL" id="KAH6940856.1"/>
    </source>
</evidence>